<keyword evidence="5" id="KW-1048">Host nucleus</keyword>
<keyword evidence="4" id="KW-0167">Capsid protein</keyword>
<dbReference type="SUPFAM" id="SSF49835">
    <property type="entry name" value="Virus attachment protein globular domain"/>
    <property type="match status" value="1"/>
</dbReference>
<comment type="similarity">
    <text evidence="3">Belongs to the adenoviridae fiber family.</text>
</comment>
<keyword evidence="7" id="KW-1161">Viral attachment to host cell</keyword>
<evidence type="ECO:0000256" key="4">
    <source>
        <dbReference type="ARBA" id="ARBA00022561"/>
    </source>
</evidence>
<feature type="domain" description="Adenoviral fibre protein knob" evidence="11">
    <location>
        <begin position="195"/>
        <end position="364"/>
    </location>
</feature>
<keyword evidence="10" id="KW-1160">Virus entry into host cell</keyword>
<evidence type="ECO:0000256" key="8">
    <source>
        <dbReference type="ARBA" id="ARBA00022844"/>
    </source>
</evidence>
<dbReference type="GO" id="GO:0019028">
    <property type="term" value="C:viral capsid"/>
    <property type="evidence" value="ECO:0007669"/>
    <property type="project" value="UniProtKB-KW"/>
</dbReference>
<dbReference type="Proteomes" id="UP000154639">
    <property type="component" value="Segment"/>
</dbReference>
<dbReference type="EMBL" id="KM591901">
    <property type="protein sequence ID" value="AIY35074.1"/>
    <property type="molecule type" value="Genomic_DNA"/>
</dbReference>
<reference evidence="12 13" key="1">
    <citation type="journal article" date="2015" name="J. Virol.">
        <title>Construction and evaluation of novel rhesus monkey adenovirus vaccine vectors.</title>
        <authorList>
            <person name="Abbink P."/>
            <person name="Maxfield L.F."/>
            <person name="Ng'ang'a D."/>
            <person name="Borducchi E.N."/>
            <person name="Iampietro M.J."/>
            <person name="Bricault C.A."/>
            <person name="Teigler J.E."/>
            <person name="Blackmore S."/>
            <person name="Parenteau L."/>
            <person name="Wagh K."/>
            <person name="Handley S.A."/>
            <person name="Zhao G."/>
            <person name="Virgin H.W."/>
            <person name="Korber B."/>
            <person name="Barouch D.H."/>
        </authorList>
    </citation>
    <scope>NUCLEOTIDE SEQUENCE [LARGE SCALE GENOMIC DNA]</scope>
    <source>
        <strain evidence="12">Stool</strain>
    </source>
</reference>
<evidence type="ECO:0000256" key="7">
    <source>
        <dbReference type="ARBA" id="ARBA00022804"/>
    </source>
</evidence>
<evidence type="ECO:0000256" key="3">
    <source>
        <dbReference type="ARBA" id="ARBA00006685"/>
    </source>
</evidence>
<dbReference type="GO" id="GO:0019062">
    <property type="term" value="P:virion attachment to host cell"/>
    <property type="evidence" value="ECO:0007669"/>
    <property type="project" value="UniProtKB-KW"/>
</dbReference>
<dbReference type="InterPro" id="IPR009013">
    <property type="entry name" value="Attachment_protein_shaft_sf"/>
</dbReference>
<dbReference type="GO" id="GO:0007155">
    <property type="term" value="P:cell adhesion"/>
    <property type="evidence" value="ECO:0007669"/>
    <property type="project" value="InterPro"/>
</dbReference>
<evidence type="ECO:0000256" key="1">
    <source>
        <dbReference type="ARBA" id="ARBA00004147"/>
    </source>
</evidence>
<organism evidence="12 13">
    <name type="scientific">simian adenovirus 51</name>
    <dbReference type="NCBI Taxonomy" id="1574627"/>
    <lineage>
        <taxon>Viruses</taxon>
        <taxon>Varidnaviria</taxon>
        <taxon>Bamfordvirae</taxon>
        <taxon>Preplasmiviricota</taxon>
        <taxon>Polisuviricotina</taxon>
        <taxon>Pharingeaviricetes</taxon>
        <taxon>Rowavirales</taxon>
        <taxon>Adenoviridae</taxon>
        <taxon>Mastadenovirus</taxon>
        <taxon>Mastadenovirus russelli</taxon>
        <taxon>Human mastadenovirus G</taxon>
    </lineage>
</organism>
<protein>
    <submittedName>
        <fullName evidence="12">Fiber-1</fullName>
    </submittedName>
</protein>
<evidence type="ECO:0000313" key="12">
    <source>
        <dbReference type="EMBL" id="AIY35074.1"/>
    </source>
</evidence>
<evidence type="ECO:0000313" key="13">
    <source>
        <dbReference type="Proteomes" id="UP000154639"/>
    </source>
</evidence>
<evidence type="ECO:0000256" key="5">
    <source>
        <dbReference type="ARBA" id="ARBA00022562"/>
    </source>
</evidence>
<evidence type="ECO:0000259" key="11">
    <source>
        <dbReference type="Pfam" id="PF00541"/>
    </source>
</evidence>
<accession>A0A0A1ES54</accession>
<comment type="subcellular location">
    <subcellularLocation>
        <location evidence="1">Host nucleus</location>
    </subcellularLocation>
    <subcellularLocation>
        <location evidence="2">Virion</location>
    </subcellularLocation>
</comment>
<dbReference type="InterPro" id="IPR000931">
    <property type="entry name" value="Adeno_fibre"/>
</dbReference>
<keyword evidence="8" id="KW-0946">Virion</keyword>
<dbReference type="GO" id="GO:0046718">
    <property type="term" value="P:symbiont entry into host cell"/>
    <property type="evidence" value="ECO:0007669"/>
    <property type="project" value="UniProtKB-KW"/>
</dbReference>
<sequence>MKRTRVDEDFNPVYPYDSTSTPAVPFISPPFVNSDGLQENPPGVLSLRIAKPLYFDMERKLALSLGRGLAITSTGQLESTQSVQTTPPLVVNNSNTLVLRYSSPLGLSGDNLILNCSDPLRVVNNSLTFSYLSPLRFEGGSLTFNYTSPLKLLNSSLAIGINSNKGLGNDSDELSVKLTSDLKFNNDGKIAFGIQSLCTTPTAASNCTVFTNGDSLLCLCLTKCGAHVLGSVSLTGMQGTITAMTQNYISIQFLFDNNGALTSSPLLNNNTWGIRQNDTSSANPAYNALAFMPNSTVYVRGQSGEPRNNYYTQTYLRGNVKKPIILTVTYNSAASGYSLTFKWDAVVTEKFATPTSSFCYITEQ</sequence>
<proteinExistence type="inferred from homology"/>
<dbReference type="Gene3D" id="2.10.25.20">
    <property type="entry name" value="reovirus attachment protein sigma1, domain 1"/>
    <property type="match status" value="1"/>
</dbReference>
<dbReference type="PRINTS" id="PR00307">
    <property type="entry name" value="ADENOVSFIBRE"/>
</dbReference>
<dbReference type="Pfam" id="PF00541">
    <property type="entry name" value="Adeno_knob"/>
    <property type="match status" value="1"/>
</dbReference>
<dbReference type="InterPro" id="IPR008982">
    <property type="entry name" value="Adenovirus_pIV-like_att"/>
</dbReference>
<evidence type="ECO:0000256" key="9">
    <source>
        <dbReference type="ARBA" id="ARBA00022921"/>
    </source>
</evidence>
<dbReference type="Gene3D" id="2.60.90.10">
    <property type="entry name" value="Adenovirus pIV-related, attachment domain"/>
    <property type="match status" value="1"/>
</dbReference>
<keyword evidence="9" id="KW-0426">Late protein</keyword>
<name>A0A0A1ES54_9ADEN</name>
<evidence type="ECO:0000256" key="2">
    <source>
        <dbReference type="ARBA" id="ARBA00004328"/>
    </source>
</evidence>
<dbReference type="InterPro" id="IPR000978">
    <property type="entry name" value="Adeno_fibre_knob"/>
</dbReference>
<dbReference type="SUPFAM" id="SSF51225">
    <property type="entry name" value="Fibre shaft of virus attachment proteins"/>
    <property type="match status" value="2"/>
</dbReference>
<evidence type="ECO:0000256" key="6">
    <source>
        <dbReference type="ARBA" id="ARBA00022581"/>
    </source>
</evidence>
<keyword evidence="6" id="KW-0945">Host-virus interaction</keyword>
<dbReference type="GO" id="GO:0042025">
    <property type="term" value="C:host cell nucleus"/>
    <property type="evidence" value="ECO:0007669"/>
    <property type="project" value="UniProtKB-SubCell"/>
</dbReference>
<evidence type="ECO:0000256" key="10">
    <source>
        <dbReference type="ARBA" id="ARBA00023296"/>
    </source>
</evidence>